<dbReference type="RefSeq" id="WP_220203079.1">
    <property type="nucleotide sequence ID" value="NZ_BNJK01000001.1"/>
</dbReference>
<dbReference type="InterPro" id="IPR021247">
    <property type="entry name" value="DUF2785"/>
</dbReference>
<dbReference type="EMBL" id="BNJK01000001">
    <property type="protein sequence ID" value="GHO92232.1"/>
    <property type="molecule type" value="Genomic_DNA"/>
</dbReference>
<proteinExistence type="predicted"/>
<evidence type="ECO:0000313" key="1">
    <source>
        <dbReference type="EMBL" id="GHO92232.1"/>
    </source>
</evidence>
<keyword evidence="2" id="KW-1185">Reference proteome</keyword>
<sequence>MDRMFWQSIADNDYAVPTGYSLAVLTSELLIQLGSIERAFREELVYPILDAWISRGYYASNDLSNMAMQLSHNLTKGLGEQGTDTVLLRSYSLLTLTSIIYEDGRQRWLEKSLVKQLLGGALAHLALEKDLRGYDNEKGWLHTIAHSADYLFAFALHPLIEAHDLERIMDAVAAKISEPVAHVYLYSEEERLTRTVIGVLQRDILPLAFFVEWLQQLIHPQGRTALNADFESGELMKIVRSETETCARHNTKQLLCSLYFQLLAPGFAQLSFVHESPSLAPQLLPHVQATLNEILVWC</sequence>
<gene>
    <name evidence="1" type="ORF">KSF_022800</name>
</gene>
<accession>A0A8J3IIW7</accession>
<name>A0A8J3IIW7_9CHLR</name>
<comment type="caution">
    <text evidence="1">The sequence shown here is derived from an EMBL/GenBank/DDBJ whole genome shotgun (WGS) entry which is preliminary data.</text>
</comment>
<evidence type="ECO:0000313" key="2">
    <source>
        <dbReference type="Proteomes" id="UP000597444"/>
    </source>
</evidence>
<reference evidence="1" key="1">
    <citation type="submission" date="2020-10" db="EMBL/GenBank/DDBJ databases">
        <title>Taxonomic study of unclassified bacteria belonging to the class Ktedonobacteria.</title>
        <authorList>
            <person name="Yabe S."/>
            <person name="Wang C.M."/>
            <person name="Zheng Y."/>
            <person name="Sakai Y."/>
            <person name="Cavaletti L."/>
            <person name="Monciardini P."/>
            <person name="Donadio S."/>
        </authorList>
    </citation>
    <scope>NUCLEOTIDE SEQUENCE</scope>
    <source>
        <strain evidence="1">ID150040</strain>
    </source>
</reference>
<dbReference type="Proteomes" id="UP000597444">
    <property type="component" value="Unassembled WGS sequence"/>
</dbReference>
<protein>
    <recommendedName>
        <fullName evidence="3">DUF2785 domain-containing protein</fullName>
    </recommendedName>
</protein>
<evidence type="ECO:0008006" key="3">
    <source>
        <dbReference type="Google" id="ProtNLM"/>
    </source>
</evidence>
<dbReference type="AlphaFoldDB" id="A0A8J3IIW7"/>
<dbReference type="Pfam" id="PF10978">
    <property type="entry name" value="DUF2785"/>
    <property type="match status" value="1"/>
</dbReference>
<organism evidence="1 2">
    <name type="scientific">Reticulibacter mediterranei</name>
    <dbReference type="NCBI Taxonomy" id="2778369"/>
    <lineage>
        <taxon>Bacteria</taxon>
        <taxon>Bacillati</taxon>
        <taxon>Chloroflexota</taxon>
        <taxon>Ktedonobacteria</taxon>
        <taxon>Ktedonobacterales</taxon>
        <taxon>Reticulibacteraceae</taxon>
        <taxon>Reticulibacter</taxon>
    </lineage>
</organism>